<comment type="caution">
    <text evidence="1">The sequence shown here is derived from an EMBL/GenBank/DDBJ whole genome shotgun (WGS) entry which is preliminary data.</text>
</comment>
<proteinExistence type="predicted"/>
<evidence type="ECO:0000313" key="2">
    <source>
        <dbReference type="Proteomes" id="UP001567350"/>
    </source>
</evidence>
<organism evidence="1 2">
    <name type="scientific">Comamonas jiangduensis</name>
    <dbReference type="NCBI Taxonomy" id="1194168"/>
    <lineage>
        <taxon>Bacteria</taxon>
        <taxon>Pseudomonadati</taxon>
        <taxon>Pseudomonadota</taxon>
        <taxon>Betaproteobacteria</taxon>
        <taxon>Burkholderiales</taxon>
        <taxon>Comamonadaceae</taxon>
        <taxon>Comamonas</taxon>
    </lineage>
</organism>
<sequence length="78" mass="8198">MSTNLYKRLKALMPEAPLLTGTVTVLHADGMAEVAQDGGAGQLRVRNPLLQPSGARVYVQGGVITGPAPDLPYVLIEV</sequence>
<keyword evidence="2" id="KW-1185">Reference proteome</keyword>
<dbReference type="EMBL" id="JBGJLR010000015">
    <property type="protein sequence ID" value="MEZ2740315.1"/>
    <property type="molecule type" value="Genomic_DNA"/>
</dbReference>
<accession>A0ABV4IEP8</accession>
<evidence type="ECO:0000313" key="1">
    <source>
        <dbReference type="EMBL" id="MEZ2740315.1"/>
    </source>
</evidence>
<gene>
    <name evidence="1" type="ORF">ACBP88_12810</name>
</gene>
<protein>
    <submittedName>
        <fullName evidence="1">Uncharacterized protein</fullName>
    </submittedName>
</protein>
<reference evidence="1 2" key="1">
    <citation type="submission" date="2024-08" db="EMBL/GenBank/DDBJ databases">
        <authorList>
            <person name="Feng Z."/>
            <person name="Ronholm J."/>
        </authorList>
    </citation>
    <scope>NUCLEOTIDE SEQUENCE [LARGE SCALE GENOMIC DNA]</scope>
    <source>
        <strain evidence="1 2">4-AB0-8</strain>
    </source>
</reference>
<dbReference type="Proteomes" id="UP001567350">
    <property type="component" value="Unassembled WGS sequence"/>
</dbReference>
<dbReference type="RefSeq" id="WP_286997498.1">
    <property type="nucleotide sequence ID" value="NZ_DALYTO010000014.1"/>
</dbReference>
<name>A0ABV4IEP8_9BURK</name>